<dbReference type="PANTHER" id="PTHR46771:SF5">
    <property type="entry name" value="DETERIN"/>
    <property type="match status" value="1"/>
</dbReference>
<feature type="region of interest" description="Disordered" evidence="3">
    <location>
        <begin position="18"/>
        <end position="40"/>
    </location>
</feature>
<keyword evidence="5" id="KW-1185">Reference proteome</keyword>
<feature type="compositionally biased region" description="Low complexity" evidence="3">
    <location>
        <begin position="451"/>
        <end position="463"/>
    </location>
</feature>
<gene>
    <name evidence="4" type="ORF">E8E13_010872</name>
</gene>
<proteinExistence type="predicted"/>
<feature type="region of interest" description="Disordered" evidence="3">
    <location>
        <begin position="255"/>
        <end position="477"/>
    </location>
</feature>
<reference evidence="4" key="1">
    <citation type="submission" date="2019-04" db="EMBL/GenBank/DDBJ databases">
        <title>Sequencing of skin fungus with MAO and IRED activity.</title>
        <authorList>
            <person name="Marsaioli A.J."/>
            <person name="Bonatto J.M.C."/>
            <person name="Reis Junior O."/>
        </authorList>
    </citation>
    <scope>NUCLEOTIDE SEQUENCE</scope>
    <source>
        <strain evidence="4">30M1</strain>
    </source>
</reference>
<feature type="compositionally biased region" description="Basic residues" evidence="3">
    <location>
        <begin position="382"/>
        <end position="397"/>
    </location>
</feature>
<evidence type="ECO:0000256" key="3">
    <source>
        <dbReference type="SAM" id="MobiDB-lite"/>
    </source>
</evidence>
<dbReference type="Proteomes" id="UP000801428">
    <property type="component" value="Unassembled WGS sequence"/>
</dbReference>
<evidence type="ECO:0008006" key="6">
    <source>
        <dbReference type="Google" id="ProtNLM"/>
    </source>
</evidence>
<dbReference type="OrthoDB" id="2196114at2759"/>
<dbReference type="Gene3D" id="1.10.1170.10">
    <property type="entry name" value="Inhibitor Of Apoptosis Protein (2mihbC-IAP-1), Chain A"/>
    <property type="match status" value="2"/>
</dbReference>
<feature type="compositionally biased region" description="Polar residues" evidence="3">
    <location>
        <begin position="287"/>
        <end position="296"/>
    </location>
</feature>
<feature type="compositionally biased region" description="Acidic residues" evidence="3">
    <location>
        <begin position="352"/>
        <end position="367"/>
    </location>
</feature>
<evidence type="ECO:0000256" key="1">
    <source>
        <dbReference type="ARBA" id="ARBA00022723"/>
    </source>
</evidence>
<evidence type="ECO:0000256" key="2">
    <source>
        <dbReference type="ARBA" id="ARBA00022833"/>
    </source>
</evidence>
<feature type="compositionally biased region" description="Acidic residues" evidence="3">
    <location>
        <begin position="464"/>
        <end position="477"/>
    </location>
</feature>
<dbReference type="CDD" id="cd00022">
    <property type="entry name" value="BIR"/>
    <property type="match status" value="2"/>
</dbReference>
<dbReference type="SMART" id="SM00238">
    <property type="entry name" value="BIR"/>
    <property type="match status" value="2"/>
</dbReference>
<organism evidence="4 5">
    <name type="scientific">Curvularia kusanoi</name>
    <name type="common">Cochliobolus kusanoi</name>
    <dbReference type="NCBI Taxonomy" id="90978"/>
    <lineage>
        <taxon>Eukaryota</taxon>
        <taxon>Fungi</taxon>
        <taxon>Dikarya</taxon>
        <taxon>Ascomycota</taxon>
        <taxon>Pezizomycotina</taxon>
        <taxon>Dothideomycetes</taxon>
        <taxon>Pleosporomycetidae</taxon>
        <taxon>Pleosporales</taxon>
        <taxon>Pleosporineae</taxon>
        <taxon>Pleosporaceae</taxon>
        <taxon>Curvularia</taxon>
    </lineage>
</organism>
<sequence length="615" mass="67134">MEASLASLQARLDTFSAPVTSKSRRTSTKSKKAPSKSKNAWPLALPSAHDLAFAGFVWKPTAASPDNVQCFSCHCQLDGWEENDVPAYEHLTHSPSCGFAVVTCIRLRSGDPGRSEDDPISDAMMQARRDTFGAGWPLDSSEGYPSIEQLVEAGWYYDPTFEYPDGTTCAYCSLSLDAWDIGDDPMEEHRRRESECLFFALKELYHPAQKAVTKKGKRSSSRASTASTAAKPTRGKKRNSEIDDSIVSVVVEKSTRGKKYATDETEPTIEEVKEVKPKTTRGRKRASTQVDDSIISTVEKPTRGRKARASTQIDDTIDSVVEKPKRGRKKVVEQIDDTKDDIEHEPTPEPEPILEPEPVFEPEPEPEPEPKPVVIPAPAPKPKARAKAKKAAPKAKRVSTASSTATTRGKKRSSEEVEDVEAVETSPKRTRHSSVSSFPDSLLAGTPRPAPVEVADPEPAQPELAEDEAAEPELVDAEADVSSLPASILIGTPKKTPTRATAMTPEDAGPAQTWEPIDIDAFFGNTEELKSLINDIVIDAGLDAIVPDGATPEDLQAAVLNGLTKAEKDMTVEQWVLYNAKRGEEKLRQACEKQIVAFEAQASRARSAIESMPTY</sequence>
<name>A0A9P4TKF3_CURKU</name>
<dbReference type="InterPro" id="IPR051190">
    <property type="entry name" value="Baculoviral_IAP"/>
</dbReference>
<accession>A0A9P4TKF3</accession>
<keyword evidence="1" id="KW-0479">Metal-binding</keyword>
<evidence type="ECO:0000313" key="4">
    <source>
        <dbReference type="EMBL" id="KAF3006867.1"/>
    </source>
</evidence>
<dbReference type="Pfam" id="PF00653">
    <property type="entry name" value="BIR"/>
    <property type="match status" value="2"/>
</dbReference>
<feature type="compositionally biased region" description="Basic and acidic residues" evidence="3">
    <location>
        <begin position="320"/>
        <end position="347"/>
    </location>
</feature>
<evidence type="ECO:0000313" key="5">
    <source>
        <dbReference type="Proteomes" id="UP000801428"/>
    </source>
</evidence>
<dbReference type="InterPro" id="IPR001370">
    <property type="entry name" value="BIR_rpt"/>
</dbReference>
<keyword evidence="2" id="KW-0862">Zinc</keyword>
<feature type="compositionally biased region" description="Low complexity" evidence="3">
    <location>
        <begin position="221"/>
        <end position="232"/>
    </location>
</feature>
<comment type="caution">
    <text evidence="4">The sequence shown here is derived from an EMBL/GenBank/DDBJ whole genome shotgun (WGS) entry which is preliminary data.</text>
</comment>
<feature type="compositionally biased region" description="Pro residues" evidence="3">
    <location>
        <begin position="371"/>
        <end position="381"/>
    </location>
</feature>
<dbReference type="PROSITE" id="PS50143">
    <property type="entry name" value="BIR_REPEAT_2"/>
    <property type="match status" value="2"/>
</dbReference>
<dbReference type="SUPFAM" id="SSF57924">
    <property type="entry name" value="Inhibitor of apoptosis (IAP) repeat"/>
    <property type="match status" value="2"/>
</dbReference>
<dbReference type="EMBL" id="SWKU01000005">
    <property type="protein sequence ID" value="KAF3006867.1"/>
    <property type="molecule type" value="Genomic_DNA"/>
</dbReference>
<feature type="region of interest" description="Disordered" evidence="3">
    <location>
        <begin position="489"/>
        <end position="512"/>
    </location>
</feature>
<dbReference type="GO" id="GO:0046872">
    <property type="term" value="F:metal ion binding"/>
    <property type="evidence" value="ECO:0007669"/>
    <property type="project" value="UniProtKB-KW"/>
</dbReference>
<dbReference type="AlphaFoldDB" id="A0A9P4TKF3"/>
<feature type="region of interest" description="Disordered" evidence="3">
    <location>
        <begin position="210"/>
        <end position="242"/>
    </location>
</feature>
<protein>
    <recommendedName>
        <fullName evidence="6">Inhibitor of apoptosis repeat-containing protein</fullName>
    </recommendedName>
</protein>
<feature type="compositionally biased region" description="Basic residues" evidence="3">
    <location>
        <begin position="22"/>
        <end position="35"/>
    </location>
</feature>
<dbReference type="PANTHER" id="PTHR46771">
    <property type="entry name" value="DETERIN"/>
    <property type="match status" value="1"/>
</dbReference>